<dbReference type="EnsemblMetazoa" id="AQUA014800-RA">
    <property type="protein sequence ID" value="AQUA014800-PA"/>
    <property type="gene ID" value="AQUA014800"/>
</dbReference>
<accession>A0A182XSI8</accession>
<proteinExistence type="predicted"/>
<protein>
    <submittedName>
        <fullName evidence="2">Uncharacterized protein</fullName>
    </submittedName>
</protein>
<name>A0A182XSI8_ANOQN</name>
<sequence length="318" mass="32747">MSSSSSWLASPECSLRKRFTSSTQVASSELSKLPTSSHFRLLCSRCSNVWASPSGTRVRGEIFAPAVKMNGLKTDSLTCGVAVNQWQASSPSPLKTDTWLGPVGGSVPTARRHSNICFNPNAPSTPGSLAGQERTASVAGLPPNASLKLNSPAPSHAPAACAFDARSSVLRSKLAPMVKPVAASATLLSWICFAAQNWPATFSNQTAAGSHTTKAAFSALRSSGACCSTSATSLSTASDALSPRSSPNRTRSNADTLPSPPAPCPLYDSPIVTAFSLDPLSAPQLPAGLFRMTPKLAAPAISQPLGNVIGSLPSAVGR</sequence>
<evidence type="ECO:0000313" key="2">
    <source>
        <dbReference type="EnsemblMetazoa" id="AQUA014800-PA"/>
    </source>
</evidence>
<dbReference type="VEuPathDB" id="VectorBase:AQUA014800"/>
<dbReference type="AlphaFoldDB" id="A0A182XSI8"/>
<reference evidence="2" key="1">
    <citation type="submission" date="2020-05" db="UniProtKB">
        <authorList>
            <consortium name="EnsemblMetazoa"/>
        </authorList>
    </citation>
    <scope>IDENTIFICATION</scope>
    <source>
        <strain evidence="2">SANGQUA</strain>
    </source>
</reference>
<evidence type="ECO:0000313" key="3">
    <source>
        <dbReference type="Proteomes" id="UP000076407"/>
    </source>
</evidence>
<evidence type="ECO:0000256" key="1">
    <source>
        <dbReference type="SAM" id="MobiDB-lite"/>
    </source>
</evidence>
<feature type="compositionally biased region" description="Low complexity" evidence="1">
    <location>
        <begin position="237"/>
        <end position="253"/>
    </location>
</feature>
<keyword evidence="3" id="KW-1185">Reference proteome</keyword>
<feature type="region of interest" description="Disordered" evidence="1">
    <location>
        <begin position="237"/>
        <end position="261"/>
    </location>
</feature>
<organism evidence="2 3">
    <name type="scientific">Anopheles quadriannulatus</name>
    <name type="common">Mosquito</name>
    <dbReference type="NCBI Taxonomy" id="34691"/>
    <lineage>
        <taxon>Eukaryota</taxon>
        <taxon>Metazoa</taxon>
        <taxon>Ecdysozoa</taxon>
        <taxon>Arthropoda</taxon>
        <taxon>Hexapoda</taxon>
        <taxon>Insecta</taxon>
        <taxon>Pterygota</taxon>
        <taxon>Neoptera</taxon>
        <taxon>Endopterygota</taxon>
        <taxon>Diptera</taxon>
        <taxon>Nematocera</taxon>
        <taxon>Culicoidea</taxon>
        <taxon>Culicidae</taxon>
        <taxon>Anophelinae</taxon>
        <taxon>Anopheles</taxon>
    </lineage>
</organism>
<dbReference type="Proteomes" id="UP000076407">
    <property type="component" value="Unassembled WGS sequence"/>
</dbReference>